<dbReference type="EMBL" id="CP040098">
    <property type="protein sequence ID" value="QCQ20991.1"/>
    <property type="molecule type" value="Genomic_DNA"/>
</dbReference>
<keyword evidence="1" id="KW-0004">4Fe-4S</keyword>
<dbReference type="InterPro" id="IPR017900">
    <property type="entry name" value="4Fe4S_Fe_S_CS"/>
</dbReference>
<dbReference type="SUPFAM" id="SSF54862">
    <property type="entry name" value="4Fe-4S ferredoxins"/>
    <property type="match status" value="1"/>
</dbReference>
<dbReference type="PROSITE" id="PS00198">
    <property type="entry name" value="4FE4S_FER_1"/>
    <property type="match status" value="1"/>
</dbReference>
<dbReference type="InterPro" id="IPR050572">
    <property type="entry name" value="Fe-S_Ferredoxin"/>
</dbReference>
<dbReference type="KEGG" id="dax:FDQ92_01515"/>
<accession>A0A4V1ERA8</accession>
<evidence type="ECO:0000313" key="6">
    <source>
        <dbReference type="EMBL" id="QCQ20991.1"/>
    </source>
</evidence>
<dbReference type="PANTHER" id="PTHR43687">
    <property type="entry name" value="ADENYLYLSULFATE REDUCTASE, BETA SUBUNIT"/>
    <property type="match status" value="1"/>
</dbReference>
<dbReference type="Pfam" id="PF09383">
    <property type="entry name" value="NIL"/>
    <property type="match status" value="1"/>
</dbReference>
<keyword evidence="2" id="KW-0479">Metal-binding</keyword>
<evidence type="ECO:0000256" key="1">
    <source>
        <dbReference type="ARBA" id="ARBA00022485"/>
    </source>
</evidence>
<dbReference type="PANTHER" id="PTHR43687:SF1">
    <property type="entry name" value="FERREDOXIN III"/>
    <property type="match status" value="1"/>
</dbReference>
<sequence>MYARMLLLRFPREIVDKPIVTNLVRTYDLSFNILKAQIYPRKEGLMVMELRGNRKDYERGIQYLHDIGVIIESIAQGIRRDDERCYQCGACTAVCPTGALHIQRPEMQVIFDPERCSACELCVKACPSRAMIVTLDRSLDLEEAV</sequence>
<protein>
    <submittedName>
        <fullName evidence="6">4Fe-4S dicluster domain-containing protein</fullName>
    </submittedName>
</protein>
<name>A0A4V1ERA8_9BACT</name>
<evidence type="ECO:0000256" key="3">
    <source>
        <dbReference type="ARBA" id="ARBA00023004"/>
    </source>
</evidence>
<dbReference type="OrthoDB" id="9808559at2"/>
<dbReference type="SMART" id="SM00930">
    <property type="entry name" value="NIL"/>
    <property type="match status" value="1"/>
</dbReference>
<reference evidence="6 7" key="1">
    <citation type="submission" date="2019-05" db="EMBL/GenBank/DDBJ databases">
        <title>The Complete Genome Sequence of the n-alkane-degrading Desulfoglaeba alkanexedens ALDC reveals multiple alkylsuccinate synthase gene clusters.</title>
        <authorList>
            <person name="Callaghan A.V."/>
            <person name="Davidova I.A."/>
            <person name="Duncan K.E."/>
            <person name="Morris B."/>
            <person name="McInerney M.J."/>
        </authorList>
    </citation>
    <scope>NUCLEOTIDE SEQUENCE [LARGE SCALE GENOMIC DNA]</scope>
    <source>
        <strain evidence="6 7">ALDC</strain>
    </source>
</reference>
<feature type="domain" description="4Fe-4S ferredoxin-type" evidence="5">
    <location>
        <begin position="107"/>
        <end position="136"/>
    </location>
</feature>
<evidence type="ECO:0000256" key="2">
    <source>
        <dbReference type="ARBA" id="ARBA00022723"/>
    </source>
</evidence>
<dbReference type="InterPro" id="IPR017896">
    <property type="entry name" value="4Fe4S_Fe-S-bd"/>
</dbReference>
<dbReference type="SUPFAM" id="SSF55021">
    <property type="entry name" value="ACT-like"/>
    <property type="match status" value="1"/>
</dbReference>
<keyword evidence="7" id="KW-1185">Reference proteome</keyword>
<evidence type="ECO:0000313" key="7">
    <source>
        <dbReference type="Proteomes" id="UP000298602"/>
    </source>
</evidence>
<reference evidence="6 7" key="2">
    <citation type="submission" date="2019-05" db="EMBL/GenBank/DDBJ databases">
        <authorList>
            <person name="Suflita J.M."/>
            <person name="Marks C.R."/>
        </authorList>
    </citation>
    <scope>NUCLEOTIDE SEQUENCE [LARGE SCALE GENOMIC DNA]</scope>
    <source>
        <strain evidence="6 7">ALDC</strain>
    </source>
</reference>
<dbReference type="GO" id="GO:0046872">
    <property type="term" value="F:metal ion binding"/>
    <property type="evidence" value="ECO:0007669"/>
    <property type="project" value="UniProtKB-KW"/>
</dbReference>
<organism evidence="6 7">
    <name type="scientific">Desulfoglaeba alkanexedens ALDC</name>
    <dbReference type="NCBI Taxonomy" id="980445"/>
    <lineage>
        <taxon>Bacteria</taxon>
        <taxon>Pseudomonadati</taxon>
        <taxon>Thermodesulfobacteriota</taxon>
        <taxon>Syntrophobacteria</taxon>
        <taxon>Syntrophobacterales</taxon>
        <taxon>Syntrophobacteraceae</taxon>
        <taxon>Desulfoglaeba</taxon>
    </lineage>
</organism>
<proteinExistence type="predicted"/>
<keyword evidence="3" id="KW-0408">Iron</keyword>
<dbReference type="Proteomes" id="UP000298602">
    <property type="component" value="Chromosome"/>
</dbReference>
<dbReference type="InterPro" id="IPR045865">
    <property type="entry name" value="ACT-like_dom_sf"/>
</dbReference>
<gene>
    <name evidence="6" type="ORF">FDQ92_01515</name>
</gene>
<dbReference type="GO" id="GO:0051539">
    <property type="term" value="F:4 iron, 4 sulfur cluster binding"/>
    <property type="evidence" value="ECO:0007669"/>
    <property type="project" value="UniProtKB-KW"/>
</dbReference>
<dbReference type="InterPro" id="IPR018449">
    <property type="entry name" value="NIL_domain"/>
</dbReference>
<dbReference type="RefSeq" id="WP_137422961.1">
    <property type="nucleotide sequence ID" value="NZ_CP040098.1"/>
</dbReference>
<dbReference type="Pfam" id="PF12838">
    <property type="entry name" value="Fer4_7"/>
    <property type="match status" value="1"/>
</dbReference>
<evidence type="ECO:0000259" key="5">
    <source>
        <dbReference type="PROSITE" id="PS51379"/>
    </source>
</evidence>
<dbReference type="AlphaFoldDB" id="A0A4V1ERA8"/>
<dbReference type="Gene3D" id="3.30.70.260">
    <property type="match status" value="1"/>
</dbReference>
<feature type="domain" description="4Fe-4S ferredoxin-type" evidence="5">
    <location>
        <begin position="76"/>
        <end position="105"/>
    </location>
</feature>
<dbReference type="Gene3D" id="3.30.70.20">
    <property type="match status" value="2"/>
</dbReference>
<evidence type="ECO:0000256" key="4">
    <source>
        <dbReference type="ARBA" id="ARBA00023014"/>
    </source>
</evidence>
<dbReference type="PROSITE" id="PS51379">
    <property type="entry name" value="4FE4S_FER_2"/>
    <property type="match status" value="2"/>
</dbReference>
<keyword evidence="4" id="KW-0411">Iron-sulfur</keyword>